<dbReference type="PROSITE" id="PS50119">
    <property type="entry name" value="ZF_BBOX"/>
    <property type="match status" value="1"/>
</dbReference>
<dbReference type="Pfam" id="PF00643">
    <property type="entry name" value="zf-B_box"/>
    <property type="match status" value="1"/>
</dbReference>
<keyword evidence="1" id="KW-0479">Metal-binding</keyword>
<sequence length="259" mass="29341">MAAESPNASHKHSKMNVCCSIHSDEECTFVCGDCTELICDYCVSTKNHEDHDIKSIKKFIKEVDLEDLMKSGKKFDCLKIKAQILDETEKRFQKVIDGIHSQASKMISEITKIKTKKIRECEERKEKNATTVNEVLAVVDLTEITDKIYNLPKKGGRMQYAEVAQALLKYRKTTESEEIETKYGASIYVPTLTRGRIQNSRLEKLDEESTEIESSNDESESNDDESKSSDDESESSVHESESSDNENESSDHESESSDD</sequence>
<dbReference type="CDD" id="cd19756">
    <property type="entry name" value="Bbox2"/>
    <property type="match status" value="1"/>
</dbReference>
<evidence type="ECO:0000259" key="3">
    <source>
        <dbReference type="PROSITE" id="PS50119"/>
    </source>
</evidence>
<reference evidence="4 5" key="1">
    <citation type="submission" date="2020-06" db="EMBL/GenBank/DDBJ databases">
        <authorList>
            <person name="Li R."/>
            <person name="Bekaert M."/>
        </authorList>
    </citation>
    <scope>NUCLEOTIDE SEQUENCE [LARGE SCALE GENOMIC DNA]</scope>
    <source>
        <strain evidence="5">wild</strain>
    </source>
</reference>
<dbReference type="EMBL" id="CACVKT020006657">
    <property type="protein sequence ID" value="CAC5402988.1"/>
    <property type="molecule type" value="Genomic_DNA"/>
</dbReference>
<feature type="region of interest" description="Disordered" evidence="2">
    <location>
        <begin position="199"/>
        <end position="259"/>
    </location>
</feature>
<feature type="compositionally biased region" description="Basic and acidic residues" evidence="2">
    <location>
        <begin position="249"/>
        <end position="259"/>
    </location>
</feature>
<dbReference type="Gene3D" id="3.30.160.60">
    <property type="entry name" value="Classic Zinc Finger"/>
    <property type="match status" value="1"/>
</dbReference>
<evidence type="ECO:0000256" key="1">
    <source>
        <dbReference type="PROSITE-ProRule" id="PRU00024"/>
    </source>
</evidence>
<dbReference type="AlphaFoldDB" id="A0A6J8D2P5"/>
<feature type="domain" description="B box-type" evidence="3">
    <location>
        <begin position="14"/>
        <end position="56"/>
    </location>
</feature>
<keyword evidence="1" id="KW-0862">Zinc</keyword>
<dbReference type="InterPro" id="IPR047153">
    <property type="entry name" value="TRIM45/56/19-like"/>
</dbReference>
<accession>A0A6J8D2P5</accession>
<name>A0A6J8D2P5_MYTCO</name>
<dbReference type="PANTHER" id="PTHR25462:SF296">
    <property type="entry name" value="MEIOTIC P26, ISOFORM F"/>
    <property type="match status" value="1"/>
</dbReference>
<organism evidence="4 5">
    <name type="scientific">Mytilus coruscus</name>
    <name type="common">Sea mussel</name>
    <dbReference type="NCBI Taxonomy" id="42192"/>
    <lineage>
        <taxon>Eukaryota</taxon>
        <taxon>Metazoa</taxon>
        <taxon>Spiralia</taxon>
        <taxon>Lophotrochozoa</taxon>
        <taxon>Mollusca</taxon>
        <taxon>Bivalvia</taxon>
        <taxon>Autobranchia</taxon>
        <taxon>Pteriomorphia</taxon>
        <taxon>Mytilida</taxon>
        <taxon>Mytiloidea</taxon>
        <taxon>Mytilidae</taxon>
        <taxon>Mytilinae</taxon>
        <taxon>Mytilus</taxon>
    </lineage>
</organism>
<evidence type="ECO:0000256" key="2">
    <source>
        <dbReference type="SAM" id="MobiDB-lite"/>
    </source>
</evidence>
<protein>
    <recommendedName>
        <fullName evidence="3">B box-type domain-containing protein</fullName>
    </recommendedName>
</protein>
<dbReference type="Proteomes" id="UP000507470">
    <property type="component" value="Unassembled WGS sequence"/>
</dbReference>
<gene>
    <name evidence="4" type="ORF">MCOR_36905</name>
</gene>
<feature type="compositionally biased region" description="Acidic residues" evidence="2">
    <location>
        <begin position="205"/>
        <end position="223"/>
    </location>
</feature>
<dbReference type="OrthoDB" id="6119063at2759"/>
<evidence type="ECO:0000313" key="4">
    <source>
        <dbReference type="EMBL" id="CAC5402988.1"/>
    </source>
</evidence>
<proteinExistence type="predicted"/>
<dbReference type="SUPFAM" id="SSF57845">
    <property type="entry name" value="B-box zinc-binding domain"/>
    <property type="match status" value="1"/>
</dbReference>
<keyword evidence="1" id="KW-0863">Zinc-finger</keyword>
<feature type="compositionally biased region" description="Basic and acidic residues" evidence="2">
    <location>
        <begin position="224"/>
        <end position="241"/>
    </location>
</feature>
<dbReference type="InterPro" id="IPR000315">
    <property type="entry name" value="Znf_B-box"/>
</dbReference>
<dbReference type="GO" id="GO:0008270">
    <property type="term" value="F:zinc ion binding"/>
    <property type="evidence" value="ECO:0007669"/>
    <property type="project" value="UniProtKB-KW"/>
</dbReference>
<evidence type="ECO:0000313" key="5">
    <source>
        <dbReference type="Proteomes" id="UP000507470"/>
    </source>
</evidence>
<dbReference type="PANTHER" id="PTHR25462">
    <property type="entry name" value="BONUS, ISOFORM C-RELATED"/>
    <property type="match status" value="1"/>
</dbReference>
<keyword evidence="5" id="KW-1185">Reference proteome</keyword>